<evidence type="ECO:0000259" key="4">
    <source>
        <dbReference type="PROSITE" id="PS50026"/>
    </source>
</evidence>
<dbReference type="PANTHER" id="PTHR24052">
    <property type="entry name" value="DELTA-RELATED"/>
    <property type="match status" value="1"/>
</dbReference>
<dbReference type="InterPro" id="IPR017853">
    <property type="entry name" value="GH"/>
</dbReference>
<keyword evidence="1 2" id="KW-1015">Disulfide bond</keyword>
<feature type="compositionally biased region" description="Low complexity" evidence="3">
    <location>
        <begin position="2286"/>
        <end position="2297"/>
    </location>
</feature>
<dbReference type="Proteomes" id="UP000650467">
    <property type="component" value="Unassembled WGS sequence"/>
</dbReference>
<dbReference type="PROSITE" id="PS50026">
    <property type="entry name" value="EGF_3"/>
    <property type="match status" value="2"/>
</dbReference>
<feature type="disulfide bond" evidence="2">
    <location>
        <begin position="1235"/>
        <end position="1245"/>
    </location>
</feature>
<dbReference type="PROSITE" id="PS00022">
    <property type="entry name" value="EGF_1"/>
    <property type="match status" value="2"/>
</dbReference>
<keyword evidence="2" id="KW-0245">EGF-like domain</keyword>
<feature type="domain" description="EGF-like" evidence="4">
    <location>
        <begin position="1147"/>
        <end position="1183"/>
    </location>
</feature>
<name>A0A835WEN4_CHLIN</name>
<keyword evidence="6" id="KW-1185">Reference proteome</keyword>
<dbReference type="GO" id="GO:0016020">
    <property type="term" value="C:membrane"/>
    <property type="evidence" value="ECO:0007669"/>
    <property type="project" value="TreeGrafter"/>
</dbReference>
<dbReference type="InterPro" id="IPR000742">
    <property type="entry name" value="EGF"/>
</dbReference>
<feature type="compositionally biased region" description="Low complexity" evidence="3">
    <location>
        <begin position="2214"/>
        <end position="2252"/>
    </location>
</feature>
<sequence>MKHSTPFKAGARGASGTGDCGWLGDENLQWRTDGYPAGLSPPYGWTHCANSTIGAGGAFYPPGKYVVLYDGEGVVEFAGDAAWPPLASSLGRLELNVTPSSGGMRLRIVKSSFANPLVNIRIIPAELEASYNTPANTFRPEFLKHLEGVPLLRYANWMLAVGNSGSSRAAPRNWTRRTTPTTSTQSFREVDGVAVEHCVDLANVVGADMWVSLPRAADDNDPYAYNMVKYLATNLAPGRKLTLEYMTDGPGWIEQHLPNNTRRLARIAQRVFTEVGRPRAQLRVVQTAPGINFVANMMGVLDQQKQLDPSANYSDWLDAVALPASFGGSAYSSVGADRNPTAWLDGSYFLQPSRPQAVSLESVLKLIRSSVIVADVNYNRALQVLKARGLEALGYAGGPELAAPQYGARANMDRILWDCGFTFTAFPCRVNNLYPPWSYSGSNSVTYDSAAARNASLFDVVLANATREAEMLEVLRRARLHNFTYDVMLDSLWRWHNQMNGSDVVLDFTKQGNRCDYAPGIVAMRKGFTSIAPTECQPDALTSAAQPLPGAYPTDAPSFRAFKAWIAAAAGGSTGVSGGLRGALPRSAAEATAPPLPPAASCAACVYGTCTYNGVCSCWAGASGPDCAVLAASSTPSSCAPRLGINLEGIADWSRSWFFVDAWKSSRAWISQSFVDSAWSTGTDQELISRRDGPFGPSAYGYPARLAPYQKVSSIMTRDLEGHAPGGWYTVLYEGKGVIVFSLSDVKDVVYEEAGVIRVLFKPSTDFNNGMLLSIERTDPSDPIRNVRVLMPGFERQAEAGDVLHPLHLDFLRPFGLIRFMDWMGTNGATLPTSWDTRPRTTDISYAYSVGGVPLEVMSLLVNKLGADPWFCLPHTATDDYVRGFAQTALQLLRPDVKVYVEYSNEVWGTGFPGGQYAQEMGLKMNLTEEGSRWYGGATNEARLCFVAQRTANISRIWKEVWGAAAGRVNIVISGQAVWPVTSSKLLSCGGAHKYIDALAIAPYFGSYSKNRDTNLETFVNTTLVSQVNESLAYVSQHAAIAANFSKPLLCYESGQGLVGDGSSMDLALQANRAPGMYARYRQYLNGLFAMNVSRAAHFSSIGAFTRYGSWGLVEWQDQDRRDSYKYQGLMSVLNEQLRCPLPQPLDPSACPNACSDNGVCARDGAGQPVCYCNTGFGGVDCGQGQYVEVYKCGYYCTFGQGSCNISTVTQRSIRTWTCACKPGISGLECSINSCADNCNGHGECVDQNVCACYPGYSGDTCGVDCGCNGHGRCDPDTNSCVCDVGWRLGPDGCEWDCSDCDDGTACIGPGECGCAEACVYGDCFHGACRCWAGYGGPRCDLDAQAAAAVGQTVVPRLNGGSMAGVNVNGLSYWSTEWVWTDVMKGSGEWWTANKRDTAWENPYNTGKALELRPDGYPARLPPDTIAHKLILRNVALHAWPGRYVVLYDGEGRLDFGFDAKIASRDRNRLEIILTPTADLVCLERGDAYCGDNGIYLAITDTNPANPLRNIRILPSMGGVAASAGGAGGGGAWEGRYGRTPFHPWFLKSVARYGVIRFMNWMGVTQGEPAYQGAQDWEARRRKPAHHTQTGSDGGGAALEHIVQLCNTVGAAPWLSVPYTAGEDPATLRAMAALLRDRLRPDVAVYVEYSNEVWNPGFDSYKWARDRGLALKLSTDGQTAAYRYHARATVAIAEAFREVFAAAPGGGSARVKVVLGGWGFLCNGGAGCGAWHMADTLGWNDTAAKVDFYGVTAYWNCGLGGNGPADAILGVDDMLAKCRSQLAADEVAAAALAAKVGTYGKTVITYEAGPSIVEQAAIESGGETPAATVKYVAVNRHPDMYGLYRDYLEMYRRVGFVSAGRPFMQFTSVARYGKYGSWGLQEYTGQPLATAHKYRAYMDWLDGQAGGPGPRAQCLSLAAAGGSAGGVSGTAGGGGIAFAEGLLQGAPAVHLPATGSVWAQGQNVTLQWATVGWPAGPSRPLTITLWSDADCVEGSAQDQQKPTDQALAVLARDAALNPPGRLDWMVPLGADGPAALAAAVAAAEAAAAAGDGRRRVPRFFIRISDGASTNYSEPFDIRLAYTYSTSAWSGCDCVEELPRQWRTATCRATRPPGSAAAGLGDAVAERLPHCDPFNNWNITRPDPACGITATGCREYRTSNLGLWAWSNFKPAVDCTAQQSPWPAAGDAMSAAAEASACVASWSAITSTAFTSTQAAQPATQAPHTTKPQPPVSAAALTSSQAAQPPTQAACPTKPRSPVSAAAFTSSQAAQPPTQASHTTKPRSPVSAAAFTSSQAAQPPTQASHATKPRSPVSAAAFTSSQAAQPPAQASHATKPRSPVSAAAFTSSQAAQPPTQASHPTKPQSPVSAATFASSEAANPAQSKASVSQASFPDTEGPFTSTAVA</sequence>
<dbReference type="EMBL" id="JAEHOC010000001">
    <property type="protein sequence ID" value="KAG2446050.1"/>
    <property type="molecule type" value="Genomic_DNA"/>
</dbReference>
<dbReference type="Gene3D" id="2.10.25.10">
    <property type="entry name" value="Laminin"/>
    <property type="match status" value="1"/>
</dbReference>
<feature type="disulfide bond" evidence="2">
    <location>
        <begin position="1253"/>
        <end position="1262"/>
    </location>
</feature>
<feature type="compositionally biased region" description="Polar residues" evidence="3">
    <location>
        <begin position="2352"/>
        <end position="2404"/>
    </location>
</feature>
<feature type="disulfide bond" evidence="2">
    <location>
        <begin position="1173"/>
        <end position="1182"/>
    </location>
</feature>
<proteinExistence type="predicted"/>
<gene>
    <name evidence="5" type="ORF">HXX76_000652</name>
</gene>
<accession>A0A835WEN4</accession>
<feature type="disulfide bond" evidence="2">
    <location>
        <begin position="1151"/>
        <end position="1161"/>
    </location>
</feature>
<dbReference type="InterPro" id="IPR052485">
    <property type="entry name" value="MEGF_diff_regulators"/>
</dbReference>
<feature type="compositionally biased region" description="Low complexity" evidence="3">
    <location>
        <begin position="2313"/>
        <end position="2332"/>
    </location>
</feature>
<evidence type="ECO:0000313" key="5">
    <source>
        <dbReference type="EMBL" id="KAG2446050.1"/>
    </source>
</evidence>
<comment type="caution">
    <text evidence="2">Lacks conserved residue(s) required for the propagation of feature annotation.</text>
</comment>
<feature type="region of interest" description="Disordered" evidence="3">
    <location>
        <begin position="1576"/>
        <end position="1595"/>
    </location>
</feature>
<dbReference type="SMART" id="SM00181">
    <property type="entry name" value="EGF"/>
    <property type="match status" value="4"/>
</dbReference>
<evidence type="ECO:0000256" key="2">
    <source>
        <dbReference type="PROSITE-ProRule" id="PRU00076"/>
    </source>
</evidence>
<comment type="caution">
    <text evidence="5">The sequence shown here is derived from an EMBL/GenBank/DDBJ whole genome shotgun (WGS) entry which is preliminary data.</text>
</comment>
<dbReference type="InterPro" id="IPR013111">
    <property type="entry name" value="EGF_extracell"/>
</dbReference>
<feature type="region of interest" description="Disordered" evidence="3">
    <location>
        <begin position="2214"/>
        <end position="2404"/>
    </location>
</feature>
<dbReference type="CDD" id="cd00054">
    <property type="entry name" value="EGF_CA"/>
    <property type="match status" value="1"/>
</dbReference>
<dbReference type="PANTHER" id="PTHR24052:SF8">
    <property type="entry name" value="NIMROD A, ISOFORM E"/>
    <property type="match status" value="1"/>
</dbReference>
<feature type="compositionally biased region" description="Low complexity" evidence="3">
    <location>
        <begin position="2340"/>
        <end position="2351"/>
    </location>
</feature>
<protein>
    <recommendedName>
        <fullName evidence="4">EGF-like domain-containing protein</fullName>
    </recommendedName>
</protein>
<feature type="domain" description="EGF-like" evidence="4">
    <location>
        <begin position="1231"/>
        <end position="1263"/>
    </location>
</feature>
<evidence type="ECO:0000313" key="6">
    <source>
        <dbReference type="Proteomes" id="UP000650467"/>
    </source>
</evidence>
<dbReference type="OrthoDB" id="527990at2759"/>
<dbReference type="Pfam" id="PF07974">
    <property type="entry name" value="EGF_2"/>
    <property type="match status" value="1"/>
</dbReference>
<organism evidence="5 6">
    <name type="scientific">Chlamydomonas incerta</name>
    <dbReference type="NCBI Taxonomy" id="51695"/>
    <lineage>
        <taxon>Eukaryota</taxon>
        <taxon>Viridiplantae</taxon>
        <taxon>Chlorophyta</taxon>
        <taxon>core chlorophytes</taxon>
        <taxon>Chlorophyceae</taxon>
        <taxon>CS clade</taxon>
        <taxon>Chlamydomonadales</taxon>
        <taxon>Chlamydomonadaceae</taxon>
        <taxon>Chlamydomonas</taxon>
    </lineage>
</organism>
<dbReference type="SUPFAM" id="SSF51445">
    <property type="entry name" value="(Trans)glycosidases"/>
    <property type="match status" value="2"/>
</dbReference>
<dbReference type="PROSITE" id="PS01186">
    <property type="entry name" value="EGF_2"/>
    <property type="match status" value="1"/>
</dbReference>
<evidence type="ECO:0000256" key="3">
    <source>
        <dbReference type="SAM" id="MobiDB-lite"/>
    </source>
</evidence>
<evidence type="ECO:0000256" key="1">
    <source>
        <dbReference type="ARBA" id="ARBA00023157"/>
    </source>
</evidence>
<feature type="compositionally biased region" description="Low complexity" evidence="3">
    <location>
        <begin position="2259"/>
        <end position="2270"/>
    </location>
</feature>
<reference evidence="5" key="1">
    <citation type="journal article" date="2020" name="bioRxiv">
        <title>Comparative genomics of Chlamydomonas.</title>
        <authorList>
            <person name="Craig R.J."/>
            <person name="Hasan A.R."/>
            <person name="Ness R.W."/>
            <person name="Keightley P.D."/>
        </authorList>
    </citation>
    <scope>NUCLEOTIDE SEQUENCE</scope>
    <source>
        <strain evidence="5">SAG 7.73</strain>
    </source>
</reference>